<reference evidence="6" key="1">
    <citation type="submission" date="2017-07" db="EMBL/GenBank/DDBJ databases">
        <title>Taro Niue Genome Assembly and Annotation.</title>
        <authorList>
            <person name="Atibalentja N."/>
            <person name="Keating K."/>
            <person name="Fields C.J."/>
        </authorList>
    </citation>
    <scope>NUCLEOTIDE SEQUENCE</scope>
    <source>
        <strain evidence="6">Niue_2</strain>
        <tissue evidence="6">Leaf</tissue>
    </source>
</reference>
<evidence type="ECO:0000259" key="5">
    <source>
        <dbReference type="PROSITE" id="PS51795"/>
    </source>
</evidence>
<feature type="region of interest" description="Disordered" evidence="4">
    <location>
        <begin position="103"/>
        <end position="130"/>
    </location>
</feature>
<comment type="similarity">
    <text evidence="1">Belongs to the FLZ family.</text>
</comment>
<dbReference type="PANTHER" id="PTHR46057">
    <property type="entry name" value="FCS-LIKE ZINC FINGER 1-RELATED"/>
    <property type="match status" value="1"/>
</dbReference>
<name>A0A843X702_COLES</name>
<feature type="compositionally biased region" description="Basic residues" evidence="4">
    <location>
        <begin position="103"/>
        <end position="112"/>
    </location>
</feature>
<gene>
    <name evidence="6" type="ORF">Taro_047825</name>
</gene>
<dbReference type="PANTHER" id="PTHR46057:SF9">
    <property type="entry name" value="FCS-LIKE ZINC FINGER 1"/>
    <property type="match status" value="1"/>
</dbReference>
<evidence type="ECO:0000313" key="7">
    <source>
        <dbReference type="Proteomes" id="UP000652761"/>
    </source>
</evidence>
<dbReference type="AlphaFoldDB" id="A0A843X702"/>
<keyword evidence="7" id="KW-1185">Reference proteome</keyword>
<evidence type="ECO:0000256" key="1">
    <source>
        <dbReference type="ARBA" id="ARBA00009374"/>
    </source>
</evidence>
<dbReference type="EMBL" id="NMUH01006276">
    <property type="protein sequence ID" value="MQM14895.1"/>
    <property type="molecule type" value="Genomic_DNA"/>
</dbReference>
<protein>
    <recommendedName>
        <fullName evidence="5">FLZ-type domain-containing protein</fullName>
    </recommendedName>
</protein>
<evidence type="ECO:0000256" key="2">
    <source>
        <dbReference type="ARBA" id="ARBA00022723"/>
    </source>
</evidence>
<feature type="domain" description="FLZ-type" evidence="5">
    <location>
        <begin position="53"/>
        <end position="97"/>
    </location>
</feature>
<keyword evidence="2" id="KW-0479">Metal-binding</keyword>
<accession>A0A843X702</accession>
<evidence type="ECO:0000313" key="6">
    <source>
        <dbReference type="EMBL" id="MQM14895.1"/>
    </source>
</evidence>
<dbReference type="InterPro" id="IPR007650">
    <property type="entry name" value="Zf-FLZ_dom"/>
</dbReference>
<proteinExistence type="inferred from homology"/>
<dbReference type="Proteomes" id="UP000652761">
    <property type="component" value="Unassembled WGS sequence"/>
</dbReference>
<dbReference type="GO" id="GO:0046872">
    <property type="term" value="F:metal ion binding"/>
    <property type="evidence" value="ECO:0007669"/>
    <property type="project" value="UniProtKB-KW"/>
</dbReference>
<dbReference type="PROSITE" id="PS51795">
    <property type="entry name" value="ZF_FLZ"/>
    <property type="match status" value="1"/>
</dbReference>
<sequence length="130" mass="15108">MADVDTVLFPPVLRRSASYRASVGRALPSRVPHADVTFSLEPRPWEDEEEPRHPRDACCLCRRPLRADAEVYMYRGDTPFCSEECRQEQMALDEAREWETRFQRRRRQHHRSAAPAENLRVRDSGAIVAS</sequence>
<dbReference type="OrthoDB" id="1927223at2759"/>
<evidence type="ECO:0000256" key="3">
    <source>
        <dbReference type="PROSITE-ProRule" id="PRU01131"/>
    </source>
</evidence>
<feature type="zinc finger region" description="FLZ-type" evidence="3">
    <location>
        <begin position="53"/>
        <end position="97"/>
    </location>
</feature>
<organism evidence="6 7">
    <name type="scientific">Colocasia esculenta</name>
    <name type="common">Wild taro</name>
    <name type="synonym">Arum esculentum</name>
    <dbReference type="NCBI Taxonomy" id="4460"/>
    <lineage>
        <taxon>Eukaryota</taxon>
        <taxon>Viridiplantae</taxon>
        <taxon>Streptophyta</taxon>
        <taxon>Embryophyta</taxon>
        <taxon>Tracheophyta</taxon>
        <taxon>Spermatophyta</taxon>
        <taxon>Magnoliopsida</taxon>
        <taxon>Liliopsida</taxon>
        <taxon>Araceae</taxon>
        <taxon>Aroideae</taxon>
        <taxon>Colocasieae</taxon>
        <taxon>Colocasia</taxon>
    </lineage>
</organism>
<dbReference type="InterPro" id="IPR044533">
    <property type="entry name" value="FLZ1/2/3"/>
</dbReference>
<comment type="caution">
    <text evidence="6">The sequence shown here is derived from an EMBL/GenBank/DDBJ whole genome shotgun (WGS) entry which is preliminary data.</text>
</comment>
<dbReference type="Pfam" id="PF04570">
    <property type="entry name" value="zf-FLZ"/>
    <property type="match status" value="1"/>
</dbReference>
<evidence type="ECO:0000256" key="4">
    <source>
        <dbReference type="SAM" id="MobiDB-lite"/>
    </source>
</evidence>